<feature type="region of interest" description="Disordered" evidence="9">
    <location>
        <begin position="21"/>
        <end position="127"/>
    </location>
</feature>
<evidence type="ECO:0000256" key="1">
    <source>
        <dbReference type="ARBA" id="ARBA00004123"/>
    </source>
</evidence>
<dbReference type="PANTHER" id="PTHR31633:SF1">
    <property type="entry name" value="H_ACA RIBONUCLEOPROTEIN COMPLEX NON-CORE SUBUNIT NAF1"/>
    <property type="match status" value="1"/>
</dbReference>
<dbReference type="OrthoDB" id="21550at2759"/>
<dbReference type="SUPFAM" id="SSF50447">
    <property type="entry name" value="Translation proteins"/>
    <property type="match status" value="1"/>
</dbReference>
<dbReference type="Gene3D" id="2.40.10.230">
    <property type="entry name" value="Probable tRNA pseudouridine synthase domain"/>
    <property type="match status" value="1"/>
</dbReference>
<proteinExistence type="inferred from homology"/>
<feature type="region of interest" description="Disordered" evidence="9">
    <location>
        <begin position="271"/>
        <end position="413"/>
    </location>
</feature>
<dbReference type="InterPro" id="IPR007504">
    <property type="entry name" value="H/ACA_rnp_Gar1/Naf1"/>
</dbReference>
<evidence type="ECO:0000313" key="11">
    <source>
        <dbReference type="Proteomes" id="UP000253551"/>
    </source>
</evidence>
<feature type="compositionally biased region" description="Acidic residues" evidence="9">
    <location>
        <begin position="272"/>
        <end position="289"/>
    </location>
</feature>
<keyword evidence="7" id="KW-0694">RNA-binding</keyword>
<protein>
    <recommendedName>
        <fullName evidence="3">H/ACA ribonucleoprotein complex non-core subunit NAF1</fullName>
    </recommendedName>
</protein>
<feature type="compositionally biased region" description="Basic and acidic residues" evidence="9">
    <location>
        <begin position="35"/>
        <end position="44"/>
    </location>
</feature>
<dbReference type="GO" id="GO:0001522">
    <property type="term" value="P:pseudouridine synthesis"/>
    <property type="evidence" value="ECO:0007669"/>
    <property type="project" value="InterPro"/>
</dbReference>
<keyword evidence="11" id="KW-1185">Reference proteome</keyword>
<dbReference type="InterPro" id="IPR009000">
    <property type="entry name" value="Transl_B-barrel_sf"/>
</dbReference>
<reference evidence="10 11" key="1">
    <citation type="journal article" date="2018" name="G3 (Bethesda)">
        <title>Phylogenetic and Phylogenomic Definition of Rhizopus Species.</title>
        <authorList>
            <person name="Gryganskyi A.P."/>
            <person name="Golan J."/>
            <person name="Dolatabadi S."/>
            <person name="Mondo S."/>
            <person name="Robb S."/>
            <person name="Idnurm A."/>
            <person name="Muszewska A."/>
            <person name="Steczkiewicz K."/>
            <person name="Masonjones S."/>
            <person name="Liao H.L."/>
            <person name="Gajdeczka M.T."/>
            <person name="Anike F."/>
            <person name="Vuek A."/>
            <person name="Anishchenko I.M."/>
            <person name="Voigt K."/>
            <person name="de Hoog G.S."/>
            <person name="Smith M.E."/>
            <person name="Heitman J."/>
            <person name="Vilgalys R."/>
            <person name="Stajich J.E."/>
        </authorList>
    </citation>
    <scope>NUCLEOTIDE SEQUENCE [LARGE SCALE GENOMIC DNA]</scope>
    <source>
        <strain evidence="10 11">LSU 92-RS-03</strain>
    </source>
</reference>
<evidence type="ECO:0000256" key="9">
    <source>
        <dbReference type="SAM" id="MobiDB-lite"/>
    </source>
</evidence>
<sequence>MSAFPNDLQFVSEFAQQDILARGPQHETATQKTESIVKTEETKIETNTASTNVQVENEPNVETEHDIKPEQMDVEDSIDNAIAGKKTKEGYESSDLDLSSDESDSEEEEEEEEKMTDNRGTKRSKMDLDDFEDDELLADGIVKTAHEITDFTIEKPQFEITPDTPLVLAGNVYHVIDNVVVVHCRPGSEFSTLDQGSLLVFENRQVLGEVFETFGPVARPYYSVRFNTAQEIDMALTVVGAPVFFVPSYQKTQIVEVEALKKIKGSDASNMYDEEVEEEEMEFSDDEKELEYKRQRNQAKKMKKKNARGTPNKQTHGPPLRRMPVDDFNTALDNYPMPPRQQQSYEDLLDEYTGTRPQQQQQQQQQQAYQSPEQLVSALYQNNQQPRPKNLMSIFGQAPPPISELERQEKESM</sequence>
<feature type="compositionally biased region" description="Polar residues" evidence="9">
    <location>
        <begin position="45"/>
        <end position="57"/>
    </location>
</feature>
<evidence type="ECO:0000256" key="2">
    <source>
        <dbReference type="ARBA" id="ARBA00009801"/>
    </source>
</evidence>
<organism evidence="10 11">
    <name type="scientific">Rhizopus stolonifer</name>
    <name type="common">Rhizopus nigricans</name>
    <dbReference type="NCBI Taxonomy" id="4846"/>
    <lineage>
        <taxon>Eukaryota</taxon>
        <taxon>Fungi</taxon>
        <taxon>Fungi incertae sedis</taxon>
        <taxon>Mucoromycota</taxon>
        <taxon>Mucoromycotina</taxon>
        <taxon>Mucoromycetes</taxon>
        <taxon>Mucorales</taxon>
        <taxon>Mucorineae</taxon>
        <taxon>Rhizopodaceae</taxon>
        <taxon>Rhizopus</taxon>
    </lineage>
</organism>
<dbReference type="AlphaFoldDB" id="A0A367KDM7"/>
<feature type="compositionally biased region" description="Basic and acidic residues" evidence="9">
    <location>
        <begin position="404"/>
        <end position="413"/>
    </location>
</feature>
<name>A0A367KDM7_RHIST</name>
<dbReference type="GO" id="GO:0003723">
    <property type="term" value="F:RNA binding"/>
    <property type="evidence" value="ECO:0007669"/>
    <property type="project" value="UniProtKB-KW"/>
</dbReference>
<evidence type="ECO:0000256" key="3">
    <source>
        <dbReference type="ARBA" id="ARBA00021438"/>
    </source>
</evidence>
<evidence type="ECO:0000256" key="8">
    <source>
        <dbReference type="ARBA" id="ARBA00023242"/>
    </source>
</evidence>
<evidence type="ECO:0000256" key="4">
    <source>
        <dbReference type="ARBA" id="ARBA00022517"/>
    </source>
</evidence>
<comment type="similarity">
    <text evidence="2">Belongs to the NAF1 family.</text>
</comment>
<dbReference type="GO" id="GO:0000493">
    <property type="term" value="P:box H/ACA snoRNP assembly"/>
    <property type="evidence" value="ECO:0007669"/>
    <property type="project" value="InterPro"/>
</dbReference>
<comment type="caution">
    <text evidence="10">The sequence shown here is derived from an EMBL/GenBank/DDBJ whole genome shotgun (WGS) entry which is preliminary data.</text>
</comment>
<feature type="compositionally biased region" description="Basic residues" evidence="9">
    <location>
        <begin position="295"/>
        <end position="307"/>
    </location>
</feature>
<dbReference type="GO" id="GO:0005732">
    <property type="term" value="C:sno(s)RNA-containing ribonucleoprotein complex"/>
    <property type="evidence" value="ECO:0007669"/>
    <property type="project" value="InterPro"/>
</dbReference>
<dbReference type="GO" id="GO:0006364">
    <property type="term" value="P:rRNA processing"/>
    <property type="evidence" value="ECO:0007669"/>
    <property type="project" value="UniProtKB-KW"/>
</dbReference>
<keyword evidence="6" id="KW-0597">Phosphoprotein</keyword>
<feature type="compositionally biased region" description="Acidic residues" evidence="9">
    <location>
        <begin position="92"/>
        <end position="114"/>
    </location>
</feature>
<evidence type="ECO:0000313" key="10">
    <source>
        <dbReference type="EMBL" id="RCH99941.1"/>
    </source>
</evidence>
<dbReference type="EMBL" id="PJQM01001895">
    <property type="protein sequence ID" value="RCH99941.1"/>
    <property type="molecule type" value="Genomic_DNA"/>
</dbReference>
<evidence type="ECO:0000256" key="6">
    <source>
        <dbReference type="ARBA" id="ARBA00022553"/>
    </source>
</evidence>
<dbReference type="InterPro" id="IPR038664">
    <property type="entry name" value="Gar1/Naf1_Cbf5-bd_sf"/>
</dbReference>
<evidence type="ECO:0000256" key="7">
    <source>
        <dbReference type="ARBA" id="ARBA00022884"/>
    </source>
</evidence>
<dbReference type="Proteomes" id="UP000253551">
    <property type="component" value="Unassembled WGS sequence"/>
</dbReference>
<feature type="compositionally biased region" description="Low complexity" evidence="9">
    <location>
        <begin position="358"/>
        <end position="367"/>
    </location>
</feature>
<comment type="subcellular location">
    <subcellularLocation>
        <location evidence="1">Nucleus</location>
    </subcellularLocation>
</comment>
<gene>
    <name evidence="10" type="ORF">CU098_010658</name>
</gene>
<keyword evidence="5" id="KW-0698">rRNA processing</keyword>
<evidence type="ECO:0000256" key="5">
    <source>
        <dbReference type="ARBA" id="ARBA00022552"/>
    </source>
</evidence>
<feature type="compositionally biased region" description="Basic and acidic residues" evidence="9">
    <location>
        <begin position="62"/>
        <end position="71"/>
    </location>
</feature>
<dbReference type="Pfam" id="PF04410">
    <property type="entry name" value="Gar1"/>
    <property type="match status" value="1"/>
</dbReference>
<keyword evidence="4" id="KW-0690">Ribosome biogenesis</keyword>
<dbReference type="GO" id="GO:0005634">
    <property type="term" value="C:nucleus"/>
    <property type="evidence" value="ECO:0007669"/>
    <property type="project" value="UniProtKB-SubCell"/>
</dbReference>
<feature type="compositionally biased region" description="Polar residues" evidence="9">
    <location>
        <begin position="368"/>
        <end position="387"/>
    </location>
</feature>
<dbReference type="InterPro" id="IPR040309">
    <property type="entry name" value="Naf1"/>
</dbReference>
<dbReference type="PANTHER" id="PTHR31633">
    <property type="entry name" value="H/ACA RIBONUCLEOPROTEIN COMPLEX NON-CORE SUBUNIT NAF1"/>
    <property type="match status" value="1"/>
</dbReference>
<feature type="compositionally biased region" description="Basic and acidic residues" evidence="9">
    <location>
        <begin position="115"/>
        <end position="127"/>
    </location>
</feature>
<accession>A0A367KDM7</accession>
<keyword evidence="8" id="KW-0539">Nucleus</keyword>
<dbReference type="STRING" id="4846.A0A367KDM7"/>